<dbReference type="EMBL" id="AZFX01000059">
    <property type="protein sequence ID" value="KRM09088.1"/>
    <property type="molecule type" value="Genomic_DNA"/>
</dbReference>
<evidence type="ECO:0000259" key="1">
    <source>
        <dbReference type="PROSITE" id="PS51186"/>
    </source>
</evidence>
<proteinExistence type="predicted"/>
<dbReference type="PROSITE" id="PS51186">
    <property type="entry name" value="GNAT"/>
    <property type="match status" value="1"/>
</dbReference>
<sequence>MNIKHQIGINSQIYQDALEIRRRVFVDEQAVPEDLEIDQNDPIADNYVGYLDETAATTARTIAAPDHGWHVQRVATRINFRHRHLASQLLQQIIADATDQQIAYLILDAQLAAIPFYQQLGFQLTSREQFLDAGIMHREMKLDLTHTTK</sequence>
<evidence type="ECO:0000313" key="2">
    <source>
        <dbReference type="EMBL" id="KRM09088.1"/>
    </source>
</evidence>
<organism evidence="2 3">
    <name type="scientific">Lapidilactobacillus concavus DSM 17758</name>
    <dbReference type="NCBI Taxonomy" id="1423735"/>
    <lineage>
        <taxon>Bacteria</taxon>
        <taxon>Bacillati</taxon>
        <taxon>Bacillota</taxon>
        <taxon>Bacilli</taxon>
        <taxon>Lactobacillales</taxon>
        <taxon>Lactobacillaceae</taxon>
        <taxon>Lapidilactobacillus</taxon>
    </lineage>
</organism>
<dbReference type="PATRIC" id="fig|1423735.3.peg.1803"/>
<feature type="domain" description="N-acetyltransferase" evidence="1">
    <location>
        <begin position="1"/>
        <end position="145"/>
    </location>
</feature>
<dbReference type="OrthoDB" id="9796171at2"/>
<keyword evidence="3" id="KW-1185">Reference proteome</keyword>
<dbReference type="GO" id="GO:0016747">
    <property type="term" value="F:acyltransferase activity, transferring groups other than amino-acyl groups"/>
    <property type="evidence" value="ECO:0007669"/>
    <property type="project" value="InterPro"/>
</dbReference>
<dbReference type="Proteomes" id="UP000051315">
    <property type="component" value="Unassembled WGS sequence"/>
</dbReference>
<dbReference type="CDD" id="cd04301">
    <property type="entry name" value="NAT_SF"/>
    <property type="match status" value="1"/>
</dbReference>
<gene>
    <name evidence="2" type="ORF">FC15_GL001735</name>
</gene>
<dbReference type="Pfam" id="PF13673">
    <property type="entry name" value="Acetyltransf_10"/>
    <property type="match status" value="1"/>
</dbReference>
<comment type="caution">
    <text evidence="2">The sequence shown here is derived from an EMBL/GenBank/DDBJ whole genome shotgun (WGS) entry which is preliminary data.</text>
</comment>
<reference evidence="2 3" key="1">
    <citation type="journal article" date="2015" name="Genome Announc.">
        <title>Expanding the biotechnology potential of lactobacilli through comparative genomics of 213 strains and associated genera.</title>
        <authorList>
            <person name="Sun Z."/>
            <person name="Harris H.M."/>
            <person name="McCann A."/>
            <person name="Guo C."/>
            <person name="Argimon S."/>
            <person name="Zhang W."/>
            <person name="Yang X."/>
            <person name="Jeffery I.B."/>
            <person name="Cooney J.C."/>
            <person name="Kagawa T.F."/>
            <person name="Liu W."/>
            <person name="Song Y."/>
            <person name="Salvetti E."/>
            <person name="Wrobel A."/>
            <person name="Rasinkangas P."/>
            <person name="Parkhill J."/>
            <person name="Rea M.C."/>
            <person name="O'Sullivan O."/>
            <person name="Ritari J."/>
            <person name="Douillard F.P."/>
            <person name="Paul Ross R."/>
            <person name="Yang R."/>
            <person name="Briner A.E."/>
            <person name="Felis G.E."/>
            <person name="de Vos W.M."/>
            <person name="Barrangou R."/>
            <person name="Klaenhammer T.R."/>
            <person name="Caufield P.W."/>
            <person name="Cui Y."/>
            <person name="Zhang H."/>
            <person name="O'Toole P.W."/>
        </authorList>
    </citation>
    <scope>NUCLEOTIDE SEQUENCE [LARGE SCALE GENOMIC DNA]</scope>
    <source>
        <strain evidence="2 3">DSM 17758</strain>
    </source>
</reference>
<dbReference type="RefSeq" id="WP_057824780.1">
    <property type="nucleotide sequence ID" value="NZ_AZFX01000059.1"/>
</dbReference>
<evidence type="ECO:0000313" key="3">
    <source>
        <dbReference type="Proteomes" id="UP000051315"/>
    </source>
</evidence>
<accession>A0A0R1VTK1</accession>
<protein>
    <recommendedName>
        <fullName evidence="1">N-acetyltransferase domain-containing protein</fullName>
    </recommendedName>
</protein>
<name>A0A0R1VTK1_9LACO</name>
<dbReference type="Gene3D" id="3.40.630.30">
    <property type="match status" value="1"/>
</dbReference>
<dbReference type="InterPro" id="IPR000182">
    <property type="entry name" value="GNAT_dom"/>
</dbReference>
<dbReference type="STRING" id="1423735.FC15_GL001735"/>
<dbReference type="AlphaFoldDB" id="A0A0R1VTK1"/>
<dbReference type="InterPro" id="IPR016181">
    <property type="entry name" value="Acyl_CoA_acyltransferase"/>
</dbReference>
<dbReference type="SUPFAM" id="SSF55729">
    <property type="entry name" value="Acyl-CoA N-acyltransferases (Nat)"/>
    <property type="match status" value="1"/>
</dbReference>